<keyword evidence="1" id="KW-0812">Transmembrane</keyword>
<dbReference type="Proteomes" id="UP001178322">
    <property type="component" value="Chromosome"/>
</dbReference>
<dbReference type="RefSeq" id="WP_283868807.1">
    <property type="nucleotide sequence ID" value="NZ_CP126101.1"/>
</dbReference>
<dbReference type="Pfam" id="PF11667">
    <property type="entry name" value="DUF3267"/>
    <property type="match status" value="1"/>
</dbReference>
<keyword evidence="1" id="KW-0472">Membrane</keyword>
<feature type="transmembrane region" description="Helical" evidence="1">
    <location>
        <begin position="131"/>
        <end position="156"/>
    </location>
</feature>
<dbReference type="AlphaFoldDB" id="A0AAX3WU25"/>
<organism evidence="2 3">
    <name type="scientific">Lysinibacillus pakistanensis</name>
    <dbReference type="NCBI Taxonomy" id="759811"/>
    <lineage>
        <taxon>Bacteria</taxon>
        <taxon>Bacillati</taxon>
        <taxon>Bacillota</taxon>
        <taxon>Bacilli</taxon>
        <taxon>Bacillales</taxon>
        <taxon>Bacillaceae</taxon>
        <taxon>Lysinibacillus</taxon>
    </lineage>
</organism>
<keyword evidence="1" id="KW-1133">Transmembrane helix</keyword>
<evidence type="ECO:0000256" key="1">
    <source>
        <dbReference type="SAM" id="Phobius"/>
    </source>
</evidence>
<feature type="transmembrane region" description="Helical" evidence="1">
    <location>
        <begin position="162"/>
        <end position="181"/>
    </location>
</feature>
<gene>
    <name evidence="2" type="ORF">QNH24_17495</name>
</gene>
<sequence>MVKIINKLPKSNPNVHVELLGDNWNLMKEPRNVLSAILLSTPLMIVSTFISIGIIKIFNTISLSDFGIKPDKISITINLSSIFLLVLLLVIHELIHLIFIPNFVKSNKTYIGFTWFGAFVLTEEEISKSRFIIISIAPFVIISMILPLILSVFGLLTTTLKIFIILNSLGSSLDLLNLFLITQVPKNATLKCNGPNTYWKVKQINKKNEENKNLLY</sequence>
<dbReference type="EMBL" id="CP126101">
    <property type="protein sequence ID" value="WHY50111.1"/>
    <property type="molecule type" value="Genomic_DNA"/>
</dbReference>
<evidence type="ECO:0000313" key="3">
    <source>
        <dbReference type="Proteomes" id="UP001178322"/>
    </source>
</evidence>
<evidence type="ECO:0000313" key="2">
    <source>
        <dbReference type="EMBL" id="WHY50111.1"/>
    </source>
</evidence>
<dbReference type="InterPro" id="IPR021683">
    <property type="entry name" value="DUF3267"/>
</dbReference>
<protein>
    <submittedName>
        <fullName evidence="2">DUF3267 domain-containing protein</fullName>
    </submittedName>
</protein>
<accession>A0AAX3WU25</accession>
<reference evidence="2" key="1">
    <citation type="submission" date="2023-05" db="EMBL/GenBank/DDBJ databases">
        <title>Comparative genomics of Bacillaceae isolates and their secondary metabolite potential.</title>
        <authorList>
            <person name="Song L."/>
            <person name="Nielsen L.J."/>
            <person name="Mohite O."/>
            <person name="Xu X."/>
            <person name="Weber T."/>
            <person name="Kovacs A.T."/>
        </authorList>
    </citation>
    <scope>NUCLEOTIDE SEQUENCE</scope>
    <source>
        <strain evidence="2">LY1</strain>
    </source>
</reference>
<proteinExistence type="predicted"/>
<feature type="transmembrane region" description="Helical" evidence="1">
    <location>
        <begin position="75"/>
        <end position="100"/>
    </location>
</feature>
<name>A0AAX3WU25_9BACI</name>
<feature type="transmembrane region" description="Helical" evidence="1">
    <location>
        <begin position="33"/>
        <end position="55"/>
    </location>
</feature>